<accession>A0A9N7TQY3</accession>
<dbReference type="EMBL" id="CADEAL010000231">
    <property type="protein sequence ID" value="CAB1416904.1"/>
    <property type="molecule type" value="Genomic_DNA"/>
</dbReference>
<feature type="compositionally biased region" description="Basic and acidic residues" evidence="1">
    <location>
        <begin position="104"/>
        <end position="114"/>
    </location>
</feature>
<feature type="region of interest" description="Disordered" evidence="1">
    <location>
        <begin position="190"/>
        <end position="260"/>
    </location>
</feature>
<dbReference type="GO" id="GO:0010506">
    <property type="term" value="P:regulation of autophagy"/>
    <property type="evidence" value="ECO:0007669"/>
    <property type="project" value="TreeGrafter"/>
</dbReference>
<comment type="caution">
    <text evidence="2">The sequence shown here is derived from an EMBL/GenBank/DDBJ whole genome shotgun (WGS) entry which is preliminary data.</text>
</comment>
<keyword evidence="3" id="KW-1185">Reference proteome</keyword>
<organism evidence="2 3">
    <name type="scientific">Pleuronectes platessa</name>
    <name type="common">European plaice</name>
    <dbReference type="NCBI Taxonomy" id="8262"/>
    <lineage>
        <taxon>Eukaryota</taxon>
        <taxon>Metazoa</taxon>
        <taxon>Chordata</taxon>
        <taxon>Craniata</taxon>
        <taxon>Vertebrata</taxon>
        <taxon>Euteleostomi</taxon>
        <taxon>Actinopterygii</taxon>
        <taxon>Neopterygii</taxon>
        <taxon>Teleostei</taxon>
        <taxon>Neoteleostei</taxon>
        <taxon>Acanthomorphata</taxon>
        <taxon>Carangaria</taxon>
        <taxon>Pleuronectiformes</taxon>
        <taxon>Pleuronectoidei</taxon>
        <taxon>Pleuronectidae</taxon>
        <taxon>Pleuronectes</taxon>
    </lineage>
</organism>
<evidence type="ECO:0000313" key="3">
    <source>
        <dbReference type="Proteomes" id="UP001153269"/>
    </source>
</evidence>
<evidence type="ECO:0000313" key="2">
    <source>
        <dbReference type="EMBL" id="CAB1416904.1"/>
    </source>
</evidence>
<proteinExistence type="predicted"/>
<dbReference type="InterPro" id="IPR020133">
    <property type="entry name" value="DEPP"/>
</dbReference>
<name>A0A9N7TQY3_PLEPL</name>
<reference evidence="2" key="1">
    <citation type="submission" date="2020-03" db="EMBL/GenBank/DDBJ databases">
        <authorList>
            <person name="Weist P."/>
        </authorList>
    </citation>
    <scope>NUCLEOTIDE SEQUENCE</scope>
</reference>
<dbReference type="AlphaFoldDB" id="A0A9N7TQY3"/>
<evidence type="ECO:0000256" key="1">
    <source>
        <dbReference type="SAM" id="MobiDB-lite"/>
    </source>
</evidence>
<feature type="compositionally biased region" description="Basic and acidic residues" evidence="1">
    <location>
        <begin position="24"/>
        <end position="36"/>
    </location>
</feature>
<feature type="region of interest" description="Disordered" evidence="1">
    <location>
        <begin position="102"/>
        <end position="144"/>
    </location>
</feature>
<dbReference type="PANTHER" id="PTHR15426:SF6">
    <property type="entry name" value="PROTEIN DEPP1"/>
    <property type="match status" value="1"/>
</dbReference>
<sequence length="292" mass="32643">MTVSAGAEEMDAAEGKPCRRKAAIAREERRREDSTKDCSGAAMRPRSRLLSKRRLVLPTIREGSEETVRDRNEANTLHITSVSSEDYLLSICHLAHPTFPSRDVSPDDTQHARQCEAGPQRLRRRHSGKPSARYESSPAEEEAQAIHVEQREENELMFGHSDPLEFLYGHQSHLSGGVRRACVEGGFTRQHGRERGCQARSRAHSIPRASSPVPPRQRKSSCPELHSSTDTSAPDNSTRHSPSRSEVQRGAGAERQRPAVKKSLISQWISDCKSAWREARVRVCMLPAIAEM</sequence>
<dbReference type="PANTHER" id="PTHR15426">
    <property type="entry name" value="PROTEIN DEPP1"/>
    <property type="match status" value="1"/>
</dbReference>
<dbReference type="Proteomes" id="UP001153269">
    <property type="component" value="Unassembled WGS sequence"/>
</dbReference>
<feature type="region of interest" description="Disordered" evidence="1">
    <location>
        <begin position="1"/>
        <end position="45"/>
    </location>
</feature>
<dbReference type="GO" id="GO:0005739">
    <property type="term" value="C:mitochondrion"/>
    <property type="evidence" value="ECO:0007669"/>
    <property type="project" value="TreeGrafter"/>
</dbReference>
<feature type="compositionally biased region" description="Polar residues" evidence="1">
    <location>
        <begin position="226"/>
        <end position="240"/>
    </location>
</feature>
<gene>
    <name evidence="2" type="ORF">PLEPLA_LOCUS4697</name>
</gene>
<protein>
    <submittedName>
        <fullName evidence="2">Uncharacterized protein</fullName>
    </submittedName>
</protein>